<comment type="caution">
    <text evidence="1">The sequence shown here is derived from an EMBL/GenBank/DDBJ whole genome shotgun (WGS) entry which is preliminary data.</text>
</comment>
<keyword evidence="2" id="KW-1185">Reference proteome</keyword>
<evidence type="ECO:0000313" key="2">
    <source>
        <dbReference type="Proteomes" id="UP000790709"/>
    </source>
</evidence>
<dbReference type="EMBL" id="MU266938">
    <property type="protein sequence ID" value="KAH7917783.1"/>
    <property type="molecule type" value="Genomic_DNA"/>
</dbReference>
<proteinExistence type="predicted"/>
<accession>A0ACB8AXL8</accession>
<organism evidence="1 2">
    <name type="scientific">Leucogyrophana mollusca</name>
    <dbReference type="NCBI Taxonomy" id="85980"/>
    <lineage>
        <taxon>Eukaryota</taxon>
        <taxon>Fungi</taxon>
        <taxon>Dikarya</taxon>
        <taxon>Basidiomycota</taxon>
        <taxon>Agaricomycotina</taxon>
        <taxon>Agaricomycetes</taxon>
        <taxon>Agaricomycetidae</taxon>
        <taxon>Boletales</taxon>
        <taxon>Boletales incertae sedis</taxon>
        <taxon>Leucogyrophana</taxon>
    </lineage>
</organism>
<protein>
    <submittedName>
        <fullName evidence="1">Uncharacterized protein</fullName>
    </submittedName>
</protein>
<name>A0ACB8AXL8_9AGAM</name>
<feature type="non-terminal residue" evidence="1">
    <location>
        <position position="302"/>
    </location>
</feature>
<evidence type="ECO:0000313" key="1">
    <source>
        <dbReference type="EMBL" id="KAH7917783.1"/>
    </source>
</evidence>
<feature type="non-terminal residue" evidence="1">
    <location>
        <position position="1"/>
    </location>
</feature>
<dbReference type="Proteomes" id="UP000790709">
    <property type="component" value="Unassembled WGS sequence"/>
</dbReference>
<sequence length="302" mass="33858">WEKLVEDVWDYITTCKAKNKGKGVVKAFSITITDTSSPESADGTGKKPSITAAQAALPPRNKAGLTESECLRKIEQKHHCQEHDKPCYVRTNGIHYEYTFSDLGKWAKLYFDDKATYETPPDELNIHDGHFRQHVAKKNQSKSQPDDPSAPPAWLQQMMAAVAAPMMLNQLQHTMHPWGPNPAAFRSPQTPHQSADQHDLPTPASNRTAPTLSRGDSPPHKRRAETAFADTYPDIDDWLASLDEHATRGRKNANFRQYTNKLVSNGIEELGDLLELSTEKLQDLGGMNFGTANRLLRFARED</sequence>
<gene>
    <name evidence="1" type="ORF">BV22DRAFT_998012</name>
</gene>
<reference evidence="1" key="1">
    <citation type="journal article" date="2021" name="New Phytol.">
        <title>Evolutionary innovations through gain and loss of genes in the ectomycorrhizal Boletales.</title>
        <authorList>
            <person name="Wu G."/>
            <person name="Miyauchi S."/>
            <person name="Morin E."/>
            <person name="Kuo A."/>
            <person name="Drula E."/>
            <person name="Varga T."/>
            <person name="Kohler A."/>
            <person name="Feng B."/>
            <person name="Cao Y."/>
            <person name="Lipzen A."/>
            <person name="Daum C."/>
            <person name="Hundley H."/>
            <person name="Pangilinan J."/>
            <person name="Johnson J."/>
            <person name="Barry K."/>
            <person name="LaButti K."/>
            <person name="Ng V."/>
            <person name="Ahrendt S."/>
            <person name="Min B."/>
            <person name="Choi I.G."/>
            <person name="Park H."/>
            <person name="Plett J.M."/>
            <person name="Magnuson J."/>
            <person name="Spatafora J.W."/>
            <person name="Nagy L.G."/>
            <person name="Henrissat B."/>
            <person name="Grigoriev I.V."/>
            <person name="Yang Z.L."/>
            <person name="Xu J."/>
            <person name="Martin F.M."/>
        </authorList>
    </citation>
    <scope>NUCLEOTIDE SEQUENCE</scope>
    <source>
        <strain evidence="1">KUC20120723A-06</strain>
    </source>
</reference>